<keyword evidence="4" id="KW-1003">Cell membrane</keyword>
<dbReference type="Pfam" id="PF02699">
    <property type="entry name" value="YajC"/>
    <property type="match status" value="1"/>
</dbReference>
<evidence type="ECO:0000256" key="5">
    <source>
        <dbReference type="ARBA" id="ARBA00022692"/>
    </source>
</evidence>
<evidence type="ECO:0000313" key="12">
    <source>
        <dbReference type="Proteomes" id="UP000824190"/>
    </source>
</evidence>
<evidence type="ECO:0000256" key="8">
    <source>
        <dbReference type="ARBA" id="ARBA00023010"/>
    </source>
</evidence>
<dbReference type="EMBL" id="DXGC01000076">
    <property type="protein sequence ID" value="HIW91752.1"/>
    <property type="molecule type" value="Genomic_DNA"/>
</dbReference>
<keyword evidence="6" id="KW-0653">Protein transport</keyword>
<dbReference type="SMART" id="SM01323">
    <property type="entry name" value="YajC"/>
    <property type="match status" value="1"/>
</dbReference>
<keyword evidence="8" id="KW-0811">Translocation</keyword>
<proteinExistence type="inferred from homology"/>
<organism evidence="11 12">
    <name type="scientific">Candidatus Corynebacterium avicola</name>
    <dbReference type="NCBI Taxonomy" id="2838527"/>
    <lineage>
        <taxon>Bacteria</taxon>
        <taxon>Bacillati</taxon>
        <taxon>Actinomycetota</taxon>
        <taxon>Actinomycetes</taxon>
        <taxon>Mycobacteriales</taxon>
        <taxon>Corynebacteriaceae</taxon>
        <taxon>Corynebacterium</taxon>
    </lineage>
</organism>
<reference evidence="11" key="1">
    <citation type="journal article" date="2021" name="PeerJ">
        <title>Extensive microbial diversity within the chicken gut microbiome revealed by metagenomics and culture.</title>
        <authorList>
            <person name="Gilroy R."/>
            <person name="Ravi A."/>
            <person name="Getino M."/>
            <person name="Pursley I."/>
            <person name="Horton D.L."/>
            <person name="Alikhan N.F."/>
            <person name="Baker D."/>
            <person name="Gharbi K."/>
            <person name="Hall N."/>
            <person name="Watson M."/>
            <person name="Adriaenssens E.M."/>
            <person name="Foster-Nyarko E."/>
            <person name="Jarju S."/>
            <person name="Secka A."/>
            <person name="Antonio M."/>
            <person name="Oren A."/>
            <person name="Chaudhuri R.R."/>
            <person name="La Ragione R."/>
            <person name="Hildebrand F."/>
            <person name="Pallen M.J."/>
        </authorList>
    </citation>
    <scope>NUCLEOTIDE SEQUENCE</scope>
    <source>
        <strain evidence="11">CHK32-1732</strain>
    </source>
</reference>
<keyword evidence="7" id="KW-1133">Transmembrane helix</keyword>
<dbReference type="GO" id="GO:0005886">
    <property type="term" value="C:plasma membrane"/>
    <property type="evidence" value="ECO:0007669"/>
    <property type="project" value="UniProtKB-SubCell"/>
</dbReference>
<evidence type="ECO:0000256" key="1">
    <source>
        <dbReference type="ARBA" id="ARBA00004162"/>
    </source>
</evidence>
<feature type="region of interest" description="Disordered" evidence="10">
    <location>
        <begin position="85"/>
        <end position="162"/>
    </location>
</feature>
<dbReference type="Proteomes" id="UP000824190">
    <property type="component" value="Unassembled WGS sequence"/>
</dbReference>
<gene>
    <name evidence="11" type="primary">yajC</name>
    <name evidence="11" type="ORF">H9870_08845</name>
</gene>
<comment type="caution">
    <text evidence="11">The sequence shown here is derived from an EMBL/GenBank/DDBJ whole genome shotgun (WGS) entry which is preliminary data.</text>
</comment>
<evidence type="ECO:0000256" key="4">
    <source>
        <dbReference type="ARBA" id="ARBA00022475"/>
    </source>
</evidence>
<keyword evidence="9" id="KW-0472">Membrane</keyword>
<keyword evidence="3" id="KW-0813">Transport</keyword>
<protein>
    <submittedName>
        <fullName evidence="11">Preprotein translocase subunit YajC</fullName>
    </submittedName>
</protein>
<evidence type="ECO:0000256" key="3">
    <source>
        <dbReference type="ARBA" id="ARBA00022448"/>
    </source>
</evidence>
<comment type="subcellular location">
    <subcellularLocation>
        <location evidence="1">Cell membrane</location>
        <topology evidence="1">Single-pass membrane protein</topology>
    </subcellularLocation>
</comment>
<feature type="compositionally biased region" description="Low complexity" evidence="10">
    <location>
        <begin position="152"/>
        <end position="162"/>
    </location>
</feature>
<sequence length="162" mass="17364">MEIILLVLLAVVFLGLPILSMRKQSKQINEIKSFQSQLEPGMIVQMTSGLHGRIDEVGPTTVSLELTPGVITTWDRNAVLKRVDSDDATEAASAAGDAGNVENAGDNSGYSSYSDYSRPADEDDNPQVPDSPEGIEDFDTRRDSNDTDGDGNESNGDNSGRS</sequence>
<dbReference type="NCBIfam" id="TIGR00739">
    <property type="entry name" value="yajC"/>
    <property type="match status" value="1"/>
</dbReference>
<dbReference type="GO" id="GO:0015031">
    <property type="term" value="P:protein transport"/>
    <property type="evidence" value="ECO:0007669"/>
    <property type="project" value="UniProtKB-KW"/>
</dbReference>
<evidence type="ECO:0000313" key="11">
    <source>
        <dbReference type="EMBL" id="HIW91752.1"/>
    </source>
</evidence>
<accession>A0A9D1UL47</accession>
<evidence type="ECO:0000256" key="2">
    <source>
        <dbReference type="ARBA" id="ARBA00006742"/>
    </source>
</evidence>
<dbReference type="InterPro" id="IPR003849">
    <property type="entry name" value="Preprotein_translocase_YajC"/>
</dbReference>
<evidence type="ECO:0000256" key="10">
    <source>
        <dbReference type="SAM" id="MobiDB-lite"/>
    </source>
</evidence>
<dbReference type="PANTHER" id="PTHR33909:SF1">
    <property type="entry name" value="SEC TRANSLOCON ACCESSORY COMPLEX SUBUNIT YAJC"/>
    <property type="match status" value="1"/>
</dbReference>
<keyword evidence="5" id="KW-0812">Transmembrane</keyword>
<dbReference type="AlphaFoldDB" id="A0A9D1UL47"/>
<evidence type="ECO:0000256" key="9">
    <source>
        <dbReference type="ARBA" id="ARBA00023136"/>
    </source>
</evidence>
<evidence type="ECO:0000256" key="7">
    <source>
        <dbReference type="ARBA" id="ARBA00022989"/>
    </source>
</evidence>
<comment type="similarity">
    <text evidence="2">Belongs to the YajC family.</text>
</comment>
<name>A0A9D1UL47_9CORY</name>
<feature type="compositionally biased region" description="Low complexity" evidence="10">
    <location>
        <begin position="90"/>
        <end position="117"/>
    </location>
</feature>
<dbReference type="PANTHER" id="PTHR33909">
    <property type="entry name" value="SEC TRANSLOCON ACCESSORY COMPLEX SUBUNIT YAJC"/>
    <property type="match status" value="1"/>
</dbReference>
<evidence type="ECO:0000256" key="6">
    <source>
        <dbReference type="ARBA" id="ARBA00022927"/>
    </source>
</evidence>
<reference evidence="11" key="2">
    <citation type="submission" date="2021-04" db="EMBL/GenBank/DDBJ databases">
        <authorList>
            <person name="Gilroy R."/>
        </authorList>
    </citation>
    <scope>NUCLEOTIDE SEQUENCE</scope>
    <source>
        <strain evidence="11">CHK32-1732</strain>
    </source>
</reference>